<dbReference type="PANTHER" id="PTHR43884:SF12">
    <property type="entry name" value="ISOVALERYL-COA DEHYDROGENASE, MITOCHONDRIAL-RELATED"/>
    <property type="match status" value="1"/>
</dbReference>
<accession>A0A511DEJ1</accession>
<evidence type="ECO:0000313" key="10">
    <source>
        <dbReference type="EMBL" id="GEL23191.1"/>
    </source>
</evidence>
<dbReference type="Proteomes" id="UP000321685">
    <property type="component" value="Unassembled WGS sequence"/>
</dbReference>
<evidence type="ECO:0000259" key="8">
    <source>
        <dbReference type="Pfam" id="PF02770"/>
    </source>
</evidence>
<evidence type="ECO:0000256" key="6">
    <source>
        <dbReference type="RuleBase" id="RU362125"/>
    </source>
</evidence>
<evidence type="ECO:0000256" key="4">
    <source>
        <dbReference type="ARBA" id="ARBA00022827"/>
    </source>
</evidence>
<feature type="domain" description="Acyl-CoA dehydrogenase/oxidase C-terminal" evidence="7">
    <location>
        <begin position="246"/>
        <end position="394"/>
    </location>
</feature>
<dbReference type="InterPro" id="IPR009100">
    <property type="entry name" value="AcylCoA_DH/oxidase_NM_dom_sf"/>
</dbReference>
<comment type="caution">
    <text evidence="10">The sequence shown here is derived from an EMBL/GenBank/DDBJ whole genome shotgun (WGS) entry which is preliminary data.</text>
</comment>
<dbReference type="Gene3D" id="1.10.540.10">
    <property type="entry name" value="Acyl-CoA dehydrogenase/oxidase, N-terminal domain"/>
    <property type="match status" value="1"/>
</dbReference>
<evidence type="ECO:0000256" key="1">
    <source>
        <dbReference type="ARBA" id="ARBA00001974"/>
    </source>
</evidence>
<dbReference type="SUPFAM" id="SSF47203">
    <property type="entry name" value="Acyl-CoA dehydrogenase C-terminal domain-like"/>
    <property type="match status" value="1"/>
</dbReference>
<dbReference type="GO" id="GO:0050660">
    <property type="term" value="F:flavin adenine dinucleotide binding"/>
    <property type="evidence" value="ECO:0007669"/>
    <property type="project" value="InterPro"/>
</dbReference>
<evidence type="ECO:0000313" key="11">
    <source>
        <dbReference type="Proteomes" id="UP000321685"/>
    </source>
</evidence>
<evidence type="ECO:0000256" key="3">
    <source>
        <dbReference type="ARBA" id="ARBA00022630"/>
    </source>
</evidence>
<dbReference type="Pfam" id="PF02770">
    <property type="entry name" value="Acyl-CoA_dh_M"/>
    <property type="match status" value="1"/>
</dbReference>
<evidence type="ECO:0000256" key="2">
    <source>
        <dbReference type="ARBA" id="ARBA00009347"/>
    </source>
</evidence>
<dbReference type="PANTHER" id="PTHR43884">
    <property type="entry name" value="ACYL-COA DEHYDROGENASE"/>
    <property type="match status" value="1"/>
</dbReference>
<dbReference type="InterPro" id="IPR037069">
    <property type="entry name" value="AcylCoA_DH/ox_N_sf"/>
</dbReference>
<feature type="domain" description="Acyl-CoA oxidase/dehydrogenase middle" evidence="8">
    <location>
        <begin position="135"/>
        <end position="234"/>
    </location>
</feature>
<dbReference type="InterPro" id="IPR046373">
    <property type="entry name" value="Acyl-CoA_Oxase/DH_mid-dom_sf"/>
</dbReference>
<sequence>MTDELRTGAIYDVPWAFDDEHREWQQTIRRFCSDVVAPGAAQRHVEARFSPELVEAAGELGAFGLLAPEEYGGAGADLRSACLAAEEIATVDSSLAVTVHVQAISVALLVHLAADRTDLLEEIVPGAAAGRTFISFGLTEPSGGSDAGNIGTRARRVGDDWVINGAKQFITNSGTPFSRHVILFAATDDDPGTGRPPVSAFLVPLDAPGVTVGPAYAKQGWRSSDTHPLYFDDVRLPADALLGDEGRGYREALRFLTWARLPIAAMSIGVARGCLVDSMRFVGERASMGKPLGGHQGVAFQVADIAAAVGTATVLTYDGAWKYDRGLPIEREAAIAKLVASELANAAGYTATQLAGGYGFMEETASTRHHQDARILTVGEGTSEVQRMLIARGLGLPV</sequence>
<comment type="similarity">
    <text evidence="2 6">Belongs to the acyl-CoA dehydrogenase family.</text>
</comment>
<reference evidence="10 11" key="1">
    <citation type="submission" date="2019-07" db="EMBL/GenBank/DDBJ databases">
        <title>Whole genome shotgun sequence of Pseudonocardia sulfidoxydans NBRC 16205.</title>
        <authorList>
            <person name="Hosoyama A."/>
            <person name="Uohara A."/>
            <person name="Ohji S."/>
            <person name="Ichikawa N."/>
        </authorList>
    </citation>
    <scope>NUCLEOTIDE SEQUENCE [LARGE SCALE GENOMIC DNA]</scope>
    <source>
        <strain evidence="10 11">NBRC 16205</strain>
    </source>
</reference>
<dbReference type="InterPro" id="IPR006089">
    <property type="entry name" value="Acyl-CoA_DH_CS"/>
</dbReference>
<dbReference type="InterPro" id="IPR013786">
    <property type="entry name" value="AcylCoA_DH/ox_N"/>
</dbReference>
<dbReference type="EMBL" id="BJVJ01000016">
    <property type="protein sequence ID" value="GEL23191.1"/>
    <property type="molecule type" value="Genomic_DNA"/>
</dbReference>
<dbReference type="FunFam" id="1.20.140.10:FF:000001">
    <property type="entry name" value="Acyl-CoA dehydrogenase"/>
    <property type="match status" value="1"/>
</dbReference>
<dbReference type="AlphaFoldDB" id="A0A511DEJ1"/>
<evidence type="ECO:0000259" key="9">
    <source>
        <dbReference type="Pfam" id="PF02771"/>
    </source>
</evidence>
<dbReference type="GO" id="GO:0003995">
    <property type="term" value="F:acyl-CoA dehydrogenase activity"/>
    <property type="evidence" value="ECO:0007669"/>
    <property type="project" value="InterPro"/>
</dbReference>
<evidence type="ECO:0000256" key="5">
    <source>
        <dbReference type="ARBA" id="ARBA00023002"/>
    </source>
</evidence>
<dbReference type="RefSeq" id="WP_147105802.1">
    <property type="nucleotide sequence ID" value="NZ_BJVJ01000016.1"/>
</dbReference>
<dbReference type="OrthoDB" id="8876745at2"/>
<comment type="cofactor">
    <cofactor evidence="1 6">
        <name>FAD</name>
        <dbReference type="ChEBI" id="CHEBI:57692"/>
    </cofactor>
</comment>
<keyword evidence="3 6" id="KW-0285">Flavoprotein</keyword>
<dbReference type="Pfam" id="PF00441">
    <property type="entry name" value="Acyl-CoA_dh_1"/>
    <property type="match status" value="1"/>
</dbReference>
<evidence type="ECO:0000259" key="7">
    <source>
        <dbReference type="Pfam" id="PF00441"/>
    </source>
</evidence>
<feature type="domain" description="Acyl-CoA dehydrogenase/oxidase N-terminal" evidence="9">
    <location>
        <begin position="19"/>
        <end position="112"/>
    </location>
</feature>
<dbReference type="Gene3D" id="2.40.110.10">
    <property type="entry name" value="Butyryl-CoA Dehydrogenase, subunit A, domain 2"/>
    <property type="match status" value="1"/>
</dbReference>
<dbReference type="FunFam" id="2.40.110.10:FF:000009">
    <property type="entry name" value="Acyl-CoA dehydrogenase"/>
    <property type="match status" value="1"/>
</dbReference>
<dbReference type="Gene3D" id="1.20.140.10">
    <property type="entry name" value="Butyryl-CoA Dehydrogenase, subunit A, domain 3"/>
    <property type="match status" value="1"/>
</dbReference>
<name>A0A511DEJ1_9PSEU</name>
<gene>
    <name evidence="10" type="ORF">PSU4_21450</name>
</gene>
<dbReference type="Pfam" id="PF02771">
    <property type="entry name" value="Acyl-CoA_dh_N"/>
    <property type="match status" value="1"/>
</dbReference>
<dbReference type="InterPro" id="IPR009075">
    <property type="entry name" value="AcylCo_DH/oxidase_C"/>
</dbReference>
<dbReference type="PROSITE" id="PS00073">
    <property type="entry name" value="ACYL_COA_DH_2"/>
    <property type="match status" value="1"/>
</dbReference>
<keyword evidence="5 6" id="KW-0560">Oxidoreductase</keyword>
<protein>
    <submittedName>
        <fullName evidence="10">Acyl-CoA dehydrogenase</fullName>
    </submittedName>
</protein>
<proteinExistence type="inferred from homology"/>
<dbReference type="InterPro" id="IPR006091">
    <property type="entry name" value="Acyl-CoA_Oxase/DH_mid-dom"/>
</dbReference>
<keyword evidence="11" id="KW-1185">Reference proteome</keyword>
<organism evidence="10 11">
    <name type="scientific">Pseudonocardia sulfidoxydans NBRC 16205</name>
    <dbReference type="NCBI Taxonomy" id="1223511"/>
    <lineage>
        <taxon>Bacteria</taxon>
        <taxon>Bacillati</taxon>
        <taxon>Actinomycetota</taxon>
        <taxon>Actinomycetes</taxon>
        <taxon>Pseudonocardiales</taxon>
        <taxon>Pseudonocardiaceae</taxon>
        <taxon>Pseudonocardia</taxon>
    </lineage>
</organism>
<dbReference type="SUPFAM" id="SSF56645">
    <property type="entry name" value="Acyl-CoA dehydrogenase NM domain-like"/>
    <property type="match status" value="1"/>
</dbReference>
<dbReference type="InterPro" id="IPR036250">
    <property type="entry name" value="AcylCo_DH-like_C"/>
</dbReference>
<keyword evidence="4 6" id="KW-0274">FAD</keyword>